<keyword evidence="3" id="KW-1185">Reference proteome</keyword>
<dbReference type="KEGG" id="xau:Xaut_1954"/>
<dbReference type="PANTHER" id="PTHR34203">
    <property type="entry name" value="METHYLTRANSFERASE, FKBM FAMILY PROTEIN"/>
    <property type="match status" value="1"/>
</dbReference>
<sequence length="272" mass="30141">MERMLRSLKAILERRMPRAFALLCPLVDARAVHDPDSEVRLLPLLVEPGDTVCDIGANRGLFTYWLLRRGARVLAFEPNPSLVRILKLRFPGEIRSGALTLFETALSADAGAAVLHIPRDLSPLATLDGDLAEQVEGPTDDVRVAMARLDACVSADVSFIKLDVEGHEVKVLQGARGIIVASRPTFLIEAEERHRPGAVAAVRQVLEPFGYRGFFRLDGGMRPVAEFDPAVHQSVASLERDGTRPRRGALYVNDFYFAVRPDIIARLERWRG</sequence>
<evidence type="ECO:0000313" key="3">
    <source>
        <dbReference type="Proteomes" id="UP000002417"/>
    </source>
</evidence>
<proteinExistence type="predicted"/>
<dbReference type="Proteomes" id="UP000002417">
    <property type="component" value="Chromosome"/>
</dbReference>
<dbReference type="InterPro" id="IPR052514">
    <property type="entry name" value="SAM-dependent_MTase"/>
</dbReference>
<keyword evidence="2" id="KW-0489">Methyltransferase</keyword>
<organism evidence="2 3">
    <name type="scientific">Xanthobacter autotrophicus (strain ATCC BAA-1158 / Py2)</name>
    <dbReference type="NCBI Taxonomy" id="78245"/>
    <lineage>
        <taxon>Bacteria</taxon>
        <taxon>Pseudomonadati</taxon>
        <taxon>Pseudomonadota</taxon>
        <taxon>Alphaproteobacteria</taxon>
        <taxon>Hyphomicrobiales</taxon>
        <taxon>Xanthobacteraceae</taxon>
        <taxon>Xanthobacter</taxon>
    </lineage>
</organism>
<dbReference type="STRING" id="78245.Xaut_1954"/>
<dbReference type="GO" id="GO:0008168">
    <property type="term" value="F:methyltransferase activity"/>
    <property type="evidence" value="ECO:0007669"/>
    <property type="project" value="UniProtKB-KW"/>
</dbReference>
<feature type="domain" description="Methyltransferase FkbM" evidence="1">
    <location>
        <begin position="54"/>
        <end position="212"/>
    </location>
</feature>
<dbReference type="NCBIfam" id="TIGR01444">
    <property type="entry name" value="fkbM_fam"/>
    <property type="match status" value="1"/>
</dbReference>
<dbReference type="AlphaFoldDB" id="A7IGQ5"/>
<dbReference type="GO" id="GO:0032259">
    <property type="term" value="P:methylation"/>
    <property type="evidence" value="ECO:0007669"/>
    <property type="project" value="UniProtKB-KW"/>
</dbReference>
<dbReference type="Gene3D" id="3.40.50.150">
    <property type="entry name" value="Vaccinia Virus protein VP39"/>
    <property type="match status" value="1"/>
</dbReference>
<dbReference type="OrthoDB" id="9814604at2"/>
<keyword evidence="2" id="KW-0808">Transferase</keyword>
<accession>A7IGQ5</accession>
<protein>
    <submittedName>
        <fullName evidence="2">Methyltransferase FkbM family</fullName>
    </submittedName>
</protein>
<evidence type="ECO:0000259" key="1">
    <source>
        <dbReference type="Pfam" id="PF05050"/>
    </source>
</evidence>
<dbReference type="eggNOG" id="COG0030">
    <property type="taxonomic scope" value="Bacteria"/>
</dbReference>
<dbReference type="PANTHER" id="PTHR34203:SF15">
    <property type="entry name" value="SLL1173 PROTEIN"/>
    <property type="match status" value="1"/>
</dbReference>
<dbReference type="InterPro" id="IPR006342">
    <property type="entry name" value="FkbM_mtfrase"/>
</dbReference>
<name>A7IGQ5_XANP2</name>
<dbReference type="EMBL" id="CP000781">
    <property type="protein sequence ID" value="ABS67198.1"/>
    <property type="molecule type" value="Genomic_DNA"/>
</dbReference>
<evidence type="ECO:0000313" key="2">
    <source>
        <dbReference type="EMBL" id="ABS67198.1"/>
    </source>
</evidence>
<gene>
    <name evidence="2" type="ordered locus">Xaut_1954</name>
</gene>
<reference evidence="2 3" key="1">
    <citation type="submission" date="2007-07" db="EMBL/GenBank/DDBJ databases">
        <title>Complete sequence of chromosome of Xanthobacter autotrophicus Py2.</title>
        <authorList>
            <consortium name="US DOE Joint Genome Institute"/>
            <person name="Copeland A."/>
            <person name="Lucas S."/>
            <person name="Lapidus A."/>
            <person name="Barry K."/>
            <person name="Glavina del Rio T."/>
            <person name="Hammon N."/>
            <person name="Israni S."/>
            <person name="Dalin E."/>
            <person name="Tice H."/>
            <person name="Pitluck S."/>
            <person name="Sims D."/>
            <person name="Brettin T."/>
            <person name="Bruce D."/>
            <person name="Detter J.C."/>
            <person name="Han C."/>
            <person name="Tapia R."/>
            <person name="Brainard J."/>
            <person name="Schmutz J."/>
            <person name="Larimer F."/>
            <person name="Land M."/>
            <person name="Hauser L."/>
            <person name="Kyrpides N."/>
            <person name="Kim E."/>
            <person name="Ensigns S.A."/>
            <person name="Richardson P."/>
        </authorList>
    </citation>
    <scope>NUCLEOTIDE SEQUENCE [LARGE SCALE GENOMIC DNA]</scope>
    <source>
        <strain evidence="3">ATCC BAA-1158 / Py2</strain>
    </source>
</reference>
<dbReference type="Pfam" id="PF05050">
    <property type="entry name" value="Methyltransf_21"/>
    <property type="match status" value="1"/>
</dbReference>
<dbReference type="PhylomeDB" id="A7IGQ5"/>
<dbReference type="InterPro" id="IPR029063">
    <property type="entry name" value="SAM-dependent_MTases_sf"/>
</dbReference>
<dbReference type="HOGENOM" id="CLU_082597_0_0_5"/>
<dbReference type="SUPFAM" id="SSF53335">
    <property type="entry name" value="S-adenosyl-L-methionine-dependent methyltransferases"/>
    <property type="match status" value="1"/>
</dbReference>